<evidence type="ECO:0000256" key="10">
    <source>
        <dbReference type="ARBA" id="ARBA00023136"/>
    </source>
</evidence>
<evidence type="ECO:0000256" key="4">
    <source>
        <dbReference type="ARBA" id="ARBA00020830"/>
    </source>
</evidence>
<organism evidence="15 16">
    <name type="scientific">Endocarpon pusillum</name>
    <dbReference type="NCBI Taxonomy" id="364733"/>
    <lineage>
        <taxon>Eukaryota</taxon>
        <taxon>Fungi</taxon>
        <taxon>Dikarya</taxon>
        <taxon>Ascomycota</taxon>
        <taxon>Pezizomycotina</taxon>
        <taxon>Eurotiomycetes</taxon>
        <taxon>Chaetothyriomycetidae</taxon>
        <taxon>Verrucariales</taxon>
        <taxon>Verrucariaceae</taxon>
        <taxon>Endocarpon</taxon>
    </lineage>
</organism>
<feature type="transmembrane region" description="Helical" evidence="13">
    <location>
        <begin position="599"/>
        <end position="618"/>
    </location>
</feature>
<dbReference type="InterPro" id="IPR045687">
    <property type="entry name" value="PIGG/GPI7_C"/>
</dbReference>
<sequence>MIGLPKTSCILSNILLACSIVLFAAGFFPHKAFLPGLATWPTDRNGSVQAAPFDKVIFMVVDALRSDFVYSSDSEFLFTQSLIRSGAAVPFDGHASPPTITMPRIKAITTGSVPSFLDVVLNFAESDTTSTLAHQDSWLAQSKAKPGTKLVMYGDDTWLKLFPGFFDRADGTTSFFVSDFTEVDQNVTRHVPVELARTDWSVMVLHYLGLDHIGHKSGPRSMNMAPKQREMDTIVEDIYHAMERSAHLKSSLLVLCGDHGMNEAGNHGGSSSGEVNTALTFISPKFQAVYEGFDSPLPSTSEYSFYDKVEQSDIAPTLAGLLGFPIPLNSLGIVIPALLELWPQESDKLDLLVANAQQIAEIAHATYPEVFKKFSSSQACVSAKSDAEILSCAWLETRNAFQAVKRSELSTPQAISLTLRFLKSAQDLLSGTASNYDLSKMAAGIGFGAVSLILAITSIPGGTFDTLVSGSAFSLIVLCHSVTMFASSYVEEEHQFWYWVLGGWLMYISFKEQRLISFYSLPPIRGLLMPTITFLFGIVRHVNSTGQKYAALPSISSAVFPAETWLLWTSTITTYALISRCLTRRASTWAEAGSRRLSLLPVPVCIAAFMFKVAFTHADSPELLKEFQLLSPLIAMTSRYSLVGQARIVFLGIAHMLACALYYEAPWKKQKTREYAGDSFYHTFHNLLSLFLLTQTRVHNIPVFLLFSIQLSLLSTEPHLFNNLAEISLTSLFFQQSSFFALGGTNAISSVDLSNAYNGVSGYNVLVVGVLTFISNWAGPIWWVSGTALLLREKERAEANSRGVNNSSPSALSLVEREPKGGDVYGTRGSYGEVLQSASFTHFALLTLFTSASTLSVMLVCTLLREHLFIWTVFSPKYLYIAAWAFGHHFIINGLFGWVLLSRLSEG</sequence>
<reference evidence="15" key="1">
    <citation type="submission" date="2020-02" db="EMBL/GenBank/DDBJ databases">
        <authorList>
            <person name="Palmer J.M."/>
        </authorList>
    </citation>
    <scope>NUCLEOTIDE SEQUENCE</scope>
    <source>
        <strain evidence="15">EPUS1.4</strain>
        <tissue evidence="15">Thallus</tissue>
    </source>
</reference>
<evidence type="ECO:0000256" key="9">
    <source>
        <dbReference type="ARBA" id="ARBA00022989"/>
    </source>
</evidence>
<evidence type="ECO:0000313" key="15">
    <source>
        <dbReference type="EMBL" id="KAF7511274.1"/>
    </source>
</evidence>
<accession>A0A8H7AN94</accession>
<protein>
    <recommendedName>
        <fullName evidence="4 13">GPI ethanolamine phosphate transferase 2</fullName>
    </recommendedName>
</protein>
<evidence type="ECO:0000256" key="6">
    <source>
        <dbReference type="ARBA" id="ARBA00022679"/>
    </source>
</evidence>
<evidence type="ECO:0000256" key="8">
    <source>
        <dbReference type="ARBA" id="ARBA00022824"/>
    </source>
</evidence>
<keyword evidence="9 13" id="KW-1133">Transmembrane helix</keyword>
<dbReference type="Pfam" id="PF01663">
    <property type="entry name" value="Phosphodiest"/>
    <property type="match status" value="1"/>
</dbReference>
<feature type="transmembrane region" description="Helical" evidence="13">
    <location>
        <begin position="441"/>
        <end position="460"/>
    </location>
</feature>
<dbReference type="GO" id="GO:0006506">
    <property type="term" value="P:GPI anchor biosynthetic process"/>
    <property type="evidence" value="ECO:0007669"/>
    <property type="project" value="UniProtKB-UniPathway"/>
</dbReference>
<comment type="subcellular location">
    <subcellularLocation>
        <location evidence="1 13">Endoplasmic reticulum membrane</location>
        <topology evidence="1 13">Multi-pass membrane protein</topology>
    </subcellularLocation>
</comment>
<dbReference type="PANTHER" id="PTHR23072:SF0">
    <property type="entry name" value="GPI ETHANOLAMINE PHOSPHATE TRANSFERASE 2"/>
    <property type="match status" value="1"/>
</dbReference>
<dbReference type="UniPathway" id="UPA00196"/>
<dbReference type="InterPro" id="IPR002591">
    <property type="entry name" value="Phosphodiest/P_Trfase"/>
</dbReference>
<feature type="transmembrane region" description="Helical" evidence="13">
    <location>
        <begin position="638"/>
        <end position="663"/>
    </location>
</feature>
<dbReference type="PANTHER" id="PTHR23072">
    <property type="entry name" value="PHOSPHATIDYLINOSITOL GLYCAN-RELATED"/>
    <property type="match status" value="1"/>
</dbReference>
<keyword evidence="8 13" id="KW-0256">Endoplasmic reticulum</keyword>
<evidence type="ECO:0000256" key="13">
    <source>
        <dbReference type="RuleBase" id="RU367106"/>
    </source>
</evidence>
<dbReference type="Gene3D" id="3.40.720.10">
    <property type="entry name" value="Alkaline Phosphatase, subunit A"/>
    <property type="match status" value="1"/>
</dbReference>
<feature type="transmembrane region" description="Helical" evidence="13">
    <location>
        <begin position="7"/>
        <end position="28"/>
    </location>
</feature>
<dbReference type="CDD" id="cd16024">
    <property type="entry name" value="GPI_EPT_2"/>
    <property type="match status" value="1"/>
</dbReference>
<keyword evidence="11" id="KW-0325">Glycoprotein</keyword>
<dbReference type="OrthoDB" id="272139at2759"/>
<feature type="transmembrane region" description="Helical" evidence="13">
    <location>
        <begin position="496"/>
        <end position="512"/>
    </location>
</feature>
<dbReference type="PROSITE" id="PS51257">
    <property type="entry name" value="PROKAR_LIPOPROTEIN"/>
    <property type="match status" value="1"/>
</dbReference>
<comment type="pathway">
    <text evidence="2 13">Glycolipid biosynthesis; glycosylphosphatidylinositol-anchor biosynthesis.</text>
</comment>
<evidence type="ECO:0000256" key="3">
    <source>
        <dbReference type="ARBA" id="ARBA00005315"/>
    </source>
</evidence>
<feature type="transmembrane region" description="Helical" evidence="13">
    <location>
        <begin position="763"/>
        <end position="783"/>
    </location>
</feature>
<comment type="function">
    <text evidence="12 13">Ethanolamine phosphate transferase involved in glycosylphosphatidylinositol-anchor biosynthesis. Transfers ethanolamine phosphate to the GPI second mannose.</text>
</comment>
<dbReference type="InterPro" id="IPR017850">
    <property type="entry name" value="Alkaline_phosphatase_core_sf"/>
</dbReference>
<dbReference type="GO" id="GO:0005789">
    <property type="term" value="C:endoplasmic reticulum membrane"/>
    <property type="evidence" value="ECO:0007669"/>
    <property type="project" value="UniProtKB-SubCell"/>
</dbReference>
<dbReference type="SUPFAM" id="SSF53649">
    <property type="entry name" value="Alkaline phosphatase-like"/>
    <property type="match status" value="1"/>
</dbReference>
<name>A0A8H7AN94_9EURO</name>
<evidence type="ECO:0000256" key="2">
    <source>
        <dbReference type="ARBA" id="ARBA00004687"/>
    </source>
</evidence>
<feature type="transmembrane region" description="Helical" evidence="13">
    <location>
        <begin position="524"/>
        <end position="543"/>
    </location>
</feature>
<feature type="domain" description="GPI ethanolamine phosphate transferase 2 C-terminal" evidence="14">
    <location>
        <begin position="433"/>
        <end position="901"/>
    </location>
</feature>
<keyword evidence="6 13" id="KW-0808">Transferase</keyword>
<dbReference type="AlphaFoldDB" id="A0A8H7AN94"/>
<keyword evidence="5 13" id="KW-0337">GPI-anchor biosynthesis</keyword>
<comment type="similarity">
    <text evidence="3 13">Belongs to the PIGG/PIGN/PIGO family. PIGG subfamily.</text>
</comment>
<dbReference type="EMBL" id="JAACFV010000021">
    <property type="protein sequence ID" value="KAF7511274.1"/>
    <property type="molecule type" value="Genomic_DNA"/>
</dbReference>
<keyword evidence="7 13" id="KW-0812">Transmembrane</keyword>
<evidence type="ECO:0000256" key="12">
    <source>
        <dbReference type="ARBA" id="ARBA00056729"/>
    </source>
</evidence>
<feature type="transmembrane region" description="Helical" evidence="13">
    <location>
        <begin position="472"/>
        <end position="490"/>
    </location>
</feature>
<comment type="caution">
    <text evidence="15">The sequence shown here is derived from an EMBL/GenBank/DDBJ whole genome shotgun (WGS) entry which is preliminary data.</text>
</comment>
<evidence type="ECO:0000256" key="5">
    <source>
        <dbReference type="ARBA" id="ARBA00022502"/>
    </source>
</evidence>
<dbReference type="FunFam" id="3.40.720.10:FF:000045">
    <property type="entry name" value="GPI ethanolamine phosphate transferase 2"/>
    <property type="match status" value="1"/>
</dbReference>
<evidence type="ECO:0000256" key="7">
    <source>
        <dbReference type="ARBA" id="ARBA00022692"/>
    </source>
</evidence>
<gene>
    <name evidence="15" type="ORF">GJ744_004839</name>
</gene>
<evidence type="ECO:0000259" key="14">
    <source>
        <dbReference type="Pfam" id="PF19316"/>
    </source>
</evidence>
<dbReference type="InterPro" id="IPR039527">
    <property type="entry name" value="PIGG/GPI7"/>
</dbReference>
<feature type="transmembrane region" description="Helical" evidence="13">
    <location>
        <begin position="555"/>
        <end position="578"/>
    </location>
</feature>
<feature type="transmembrane region" description="Helical" evidence="13">
    <location>
        <begin position="878"/>
        <end position="901"/>
    </location>
</feature>
<keyword evidence="16" id="KW-1185">Reference proteome</keyword>
<dbReference type="InterPro" id="IPR037674">
    <property type="entry name" value="PIG-G_N"/>
</dbReference>
<evidence type="ECO:0000256" key="11">
    <source>
        <dbReference type="ARBA" id="ARBA00023180"/>
    </source>
</evidence>
<proteinExistence type="inferred from homology"/>
<keyword evidence="10 13" id="KW-0472">Membrane</keyword>
<dbReference type="GO" id="GO:0051267">
    <property type="term" value="F:CP2 mannose-ethanolamine phosphotransferase activity"/>
    <property type="evidence" value="ECO:0007669"/>
    <property type="project" value="TreeGrafter"/>
</dbReference>
<dbReference type="Proteomes" id="UP000606974">
    <property type="component" value="Unassembled WGS sequence"/>
</dbReference>
<dbReference type="Pfam" id="PF19316">
    <property type="entry name" value="PIGO_PIGG"/>
    <property type="match status" value="1"/>
</dbReference>
<feature type="transmembrane region" description="Helical" evidence="13">
    <location>
        <begin position="843"/>
        <end position="866"/>
    </location>
</feature>
<evidence type="ECO:0000256" key="1">
    <source>
        <dbReference type="ARBA" id="ARBA00004477"/>
    </source>
</evidence>
<evidence type="ECO:0000313" key="16">
    <source>
        <dbReference type="Proteomes" id="UP000606974"/>
    </source>
</evidence>